<dbReference type="GO" id="GO:0008270">
    <property type="term" value="F:zinc ion binding"/>
    <property type="evidence" value="ECO:0007669"/>
    <property type="project" value="UniProtKB-KW"/>
</dbReference>
<name>A0A9N8V0U8_9GLOM</name>
<dbReference type="PANTHER" id="PTHR11685">
    <property type="entry name" value="RBR FAMILY RING FINGER AND IBR DOMAIN-CONTAINING"/>
    <property type="match status" value="1"/>
</dbReference>
<feature type="compositionally biased region" description="Polar residues" evidence="10">
    <location>
        <begin position="1"/>
        <end position="22"/>
    </location>
</feature>
<feature type="compositionally biased region" description="Basic residues" evidence="10">
    <location>
        <begin position="950"/>
        <end position="959"/>
    </location>
</feature>
<feature type="compositionally biased region" description="Low complexity" evidence="10">
    <location>
        <begin position="1173"/>
        <end position="1190"/>
    </location>
</feature>
<keyword evidence="8" id="KW-0862">Zinc</keyword>
<dbReference type="InterPro" id="IPR013087">
    <property type="entry name" value="Znf_C2H2_type"/>
</dbReference>
<evidence type="ECO:0000256" key="7">
    <source>
        <dbReference type="ARBA" id="ARBA00022786"/>
    </source>
</evidence>
<evidence type="ECO:0000256" key="1">
    <source>
        <dbReference type="ARBA" id="ARBA00001798"/>
    </source>
</evidence>
<evidence type="ECO:0000256" key="8">
    <source>
        <dbReference type="ARBA" id="ARBA00022833"/>
    </source>
</evidence>
<dbReference type="Gene3D" id="3.30.40.10">
    <property type="entry name" value="Zinc/RING finger domain, C3HC4 (zinc finger)"/>
    <property type="match status" value="1"/>
</dbReference>
<dbReference type="EMBL" id="CAJVPL010000015">
    <property type="protein sequence ID" value="CAG8434130.1"/>
    <property type="molecule type" value="Genomic_DNA"/>
</dbReference>
<dbReference type="GO" id="GO:0016567">
    <property type="term" value="P:protein ubiquitination"/>
    <property type="evidence" value="ECO:0007669"/>
    <property type="project" value="InterPro"/>
</dbReference>
<feature type="compositionally biased region" description="Polar residues" evidence="10">
    <location>
        <begin position="1038"/>
        <end position="1050"/>
    </location>
</feature>
<feature type="region of interest" description="Disordered" evidence="10">
    <location>
        <begin position="1237"/>
        <end position="1300"/>
    </location>
</feature>
<evidence type="ECO:0000256" key="3">
    <source>
        <dbReference type="ARBA" id="ARBA00022679"/>
    </source>
</evidence>
<dbReference type="CDD" id="cd20335">
    <property type="entry name" value="BRcat_RBR"/>
    <property type="match status" value="1"/>
</dbReference>
<evidence type="ECO:0000256" key="6">
    <source>
        <dbReference type="ARBA" id="ARBA00022771"/>
    </source>
</evidence>
<dbReference type="InterPro" id="IPR002867">
    <property type="entry name" value="IBR_dom"/>
</dbReference>
<dbReference type="CDD" id="cd22584">
    <property type="entry name" value="Rcat_RBR_unk"/>
    <property type="match status" value="1"/>
</dbReference>
<dbReference type="PROSITE" id="PS00518">
    <property type="entry name" value="ZF_RING_1"/>
    <property type="match status" value="1"/>
</dbReference>
<evidence type="ECO:0000259" key="11">
    <source>
        <dbReference type="PROSITE" id="PS50157"/>
    </source>
</evidence>
<organism evidence="13 14">
    <name type="scientific">Ambispora gerdemannii</name>
    <dbReference type="NCBI Taxonomy" id="144530"/>
    <lineage>
        <taxon>Eukaryota</taxon>
        <taxon>Fungi</taxon>
        <taxon>Fungi incertae sedis</taxon>
        <taxon>Mucoromycota</taxon>
        <taxon>Glomeromycotina</taxon>
        <taxon>Glomeromycetes</taxon>
        <taxon>Archaeosporales</taxon>
        <taxon>Ambisporaceae</taxon>
        <taxon>Ambispora</taxon>
    </lineage>
</organism>
<evidence type="ECO:0000256" key="2">
    <source>
        <dbReference type="ARBA" id="ARBA00012251"/>
    </source>
</evidence>
<keyword evidence="7" id="KW-0833">Ubl conjugation pathway</keyword>
<feature type="compositionally biased region" description="Polar residues" evidence="10">
    <location>
        <begin position="980"/>
        <end position="1001"/>
    </location>
</feature>
<feature type="region of interest" description="Disordered" evidence="10">
    <location>
        <begin position="683"/>
        <end position="799"/>
    </location>
</feature>
<comment type="catalytic activity">
    <reaction evidence="1">
        <text>[E2 ubiquitin-conjugating enzyme]-S-ubiquitinyl-L-cysteine + [acceptor protein]-L-lysine = [E2 ubiquitin-conjugating enzyme]-L-cysteine + [acceptor protein]-N(6)-ubiquitinyl-L-lysine.</text>
        <dbReference type="EC" id="2.3.2.31"/>
    </reaction>
</comment>
<dbReference type="Gene3D" id="1.20.120.1750">
    <property type="match status" value="1"/>
</dbReference>
<feature type="compositionally biased region" description="Polar residues" evidence="10">
    <location>
        <begin position="964"/>
        <end position="973"/>
    </location>
</feature>
<feature type="region of interest" description="Disordered" evidence="10">
    <location>
        <begin position="917"/>
        <end position="1050"/>
    </location>
</feature>
<dbReference type="PROSITE" id="PS51873">
    <property type="entry name" value="TRIAD"/>
    <property type="match status" value="1"/>
</dbReference>
<keyword evidence="6 9" id="KW-0863">Zinc-finger</keyword>
<feature type="compositionally biased region" description="Low complexity" evidence="10">
    <location>
        <begin position="698"/>
        <end position="710"/>
    </location>
</feature>
<feature type="region of interest" description="Disordered" evidence="10">
    <location>
        <begin position="841"/>
        <end position="881"/>
    </location>
</feature>
<dbReference type="InterPro" id="IPR044066">
    <property type="entry name" value="TRIAD_supradom"/>
</dbReference>
<keyword evidence="3" id="KW-0808">Transferase</keyword>
<evidence type="ECO:0000256" key="9">
    <source>
        <dbReference type="PROSITE-ProRule" id="PRU00042"/>
    </source>
</evidence>
<feature type="compositionally biased region" description="Basic and acidic residues" evidence="10">
    <location>
        <begin position="1260"/>
        <end position="1278"/>
    </location>
</feature>
<reference evidence="13" key="1">
    <citation type="submission" date="2021-06" db="EMBL/GenBank/DDBJ databases">
        <authorList>
            <person name="Kallberg Y."/>
            <person name="Tangrot J."/>
            <person name="Rosling A."/>
        </authorList>
    </citation>
    <scope>NUCLEOTIDE SEQUENCE</scope>
    <source>
        <strain evidence="13">MT106</strain>
    </source>
</reference>
<feature type="domain" description="C2H2-type" evidence="11">
    <location>
        <begin position="605"/>
        <end position="630"/>
    </location>
</feature>
<evidence type="ECO:0000256" key="5">
    <source>
        <dbReference type="ARBA" id="ARBA00022737"/>
    </source>
</evidence>
<comment type="caution">
    <text evidence="13">The sequence shown here is derived from an EMBL/GenBank/DDBJ whole genome shotgun (WGS) entry which is preliminary data.</text>
</comment>
<evidence type="ECO:0000313" key="13">
    <source>
        <dbReference type="EMBL" id="CAG8434130.1"/>
    </source>
</evidence>
<keyword evidence="4" id="KW-0479">Metal-binding</keyword>
<dbReference type="EC" id="2.3.2.31" evidence="2"/>
<protein>
    <recommendedName>
        <fullName evidence="2">RBR-type E3 ubiquitin transferase</fullName>
        <ecNumber evidence="2">2.3.2.31</ecNumber>
    </recommendedName>
</protein>
<dbReference type="Pfam" id="PF01485">
    <property type="entry name" value="IBR"/>
    <property type="match status" value="2"/>
</dbReference>
<sequence>MNFNGNTVTTSLPQRNSVSQQPEHLPDLSETIDSMTAFQRDWEYAEQLQFMEAIEASKAEAARIGIFDFFDQDKGKGKNTSTLSDQQTSNYQTTYTSQRSGMNLRNHQCHTCFEYFSTFAFSENLDDMASSSTDSIYGVVLNCAHGYCLQCMANFLNSRLSEQDVEFPIRCPFNCDTEISEKIADKALGKDGMDLWNQKFAESLMENKVYCPNGKCSVPIDWEVRPGEKDVSIHCPMCRITFCPTCQYNLFDTDLGWEKTRLYENFLHDERYTCEQYQALPIDERNPEDQAILLMAENKNWRRCPSCRTIVELYTGCNHITCRCKTEFCYKCGDLWDKFTERCRRRTCDLWDEQMLLEERNRRQIQVNLQNNPQPAPVNQGINIRRHRFHIRQPVVANQANNIHQPEINVRQPVIANQANDVHQPFIANQANDVRQPFIANQANDVRQPAIQVRQPVFTNQANNIRRHTINIRQPVSADRANAHQPAIHVRQPVFSNQANNTRQPAIHVRQPVFANRANVRQPATNRANVPPFVNQTNVRPTYPRPVITNQAHVNLKNLTARFDVKKQDNVIPRNYNLNLIDLYEKSRERSIKLNPWCKTMIRSLNCGYCNRNFKKSEDLERHLNTTKQHEVYFCCGKQANNADWQQHSHQLSEKFRLYMAGSIVGSYAKTIFNPWIIPRQDSMASSSTDEKSKRLPLDMSSSSSTSLSLPTHNASQLSKKTSNSHLASSRRQNSRHKQLGEIPYGNTLPLVDDGPSSSSSASLPSSSGSGNHSSSDENSPIPIEREESKSTFTIDVSEPLQARNEERINVVSRQKIESKSVLHNQSSDYEIEEKFNFDPHLHSQVGKNNSEFDEKSPTLQSNNNPPLHGQSNSSLIDFANPLNPHQQQIETNHFTLHNQESDAEVESIISDDHSELSLHSLGGGTIPSKTNEQKSVLDSSPDGRTGKPGNRRRRRRTRDKSGGYQSKHQNGSPHPVDSQRINQQQIEPSNYNSHNSNGPSIPQPPIKAPSPEISKKILNYQRPDPHWRPNVPAASHPSLSRNKSISNPSLNSTTRFSTYADVTAINHNKSASIHTEYAPSSLLTTTNNIMSPAPTASMSNGDRENNNQWYSPFSSGFTIQLTPPASPRTSHSHLPSENMTSNTTFSFFSALPSLPTSQTQYKATMRLPPPIGSSSSVSNSFAFPSTPSSPSYLPPELLSSFPNLSSSNINTHNSLPISPSSASFALFGRKIPLSDQEKGELSDDEYNSKLSATPGRMTVGKERSGSRDDRQQSERPQRTTSQYSFFEKQASFASPRNLE</sequence>
<feature type="compositionally biased region" description="Polar residues" evidence="10">
    <location>
        <begin position="858"/>
        <end position="876"/>
    </location>
</feature>
<feature type="region of interest" description="Disordered" evidence="10">
    <location>
        <begin position="1"/>
        <end position="24"/>
    </location>
</feature>
<evidence type="ECO:0000256" key="4">
    <source>
        <dbReference type="ARBA" id="ARBA00022723"/>
    </source>
</evidence>
<dbReference type="InterPro" id="IPR031127">
    <property type="entry name" value="E3_UB_ligase_RBR"/>
</dbReference>
<evidence type="ECO:0000256" key="10">
    <source>
        <dbReference type="SAM" id="MobiDB-lite"/>
    </source>
</evidence>
<feature type="compositionally biased region" description="Polar residues" evidence="10">
    <location>
        <begin position="711"/>
        <end position="732"/>
    </location>
</feature>
<evidence type="ECO:0000313" key="14">
    <source>
        <dbReference type="Proteomes" id="UP000789831"/>
    </source>
</evidence>
<evidence type="ECO:0000259" key="12">
    <source>
        <dbReference type="PROSITE" id="PS51873"/>
    </source>
</evidence>
<dbReference type="InterPro" id="IPR013083">
    <property type="entry name" value="Znf_RING/FYVE/PHD"/>
</dbReference>
<keyword evidence="14" id="KW-1185">Reference proteome</keyword>
<dbReference type="SUPFAM" id="SSF57850">
    <property type="entry name" value="RING/U-box"/>
    <property type="match status" value="2"/>
</dbReference>
<feature type="compositionally biased region" description="Low complexity" evidence="10">
    <location>
        <begin position="753"/>
        <end position="781"/>
    </location>
</feature>
<dbReference type="OrthoDB" id="442087at2759"/>
<keyword evidence="5" id="KW-0677">Repeat</keyword>
<gene>
    <name evidence="13" type="ORF">AGERDE_LOCUS316</name>
</gene>
<dbReference type="Proteomes" id="UP000789831">
    <property type="component" value="Unassembled WGS sequence"/>
</dbReference>
<feature type="compositionally biased region" description="Polar residues" evidence="10">
    <location>
        <begin position="928"/>
        <end position="939"/>
    </location>
</feature>
<dbReference type="GO" id="GO:0061630">
    <property type="term" value="F:ubiquitin protein ligase activity"/>
    <property type="evidence" value="ECO:0007669"/>
    <property type="project" value="UniProtKB-EC"/>
</dbReference>
<dbReference type="InterPro" id="IPR017907">
    <property type="entry name" value="Znf_RING_CS"/>
</dbReference>
<dbReference type="PROSITE" id="PS50157">
    <property type="entry name" value="ZINC_FINGER_C2H2_2"/>
    <property type="match status" value="1"/>
</dbReference>
<accession>A0A9N8V0U8</accession>
<feature type="region of interest" description="Disordered" evidence="10">
    <location>
        <begin position="1165"/>
        <end position="1190"/>
    </location>
</feature>
<feature type="domain" description="RING-type" evidence="12">
    <location>
        <begin position="105"/>
        <end position="352"/>
    </location>
</feature>
<proteinExistence type="predicted"/>